<dbReference type="InterPro" id="IPR052894">
    <property type="entry name" value="AsmA-related"/>
</dbReference>
<dbReference type="OrthoDB" id="596403at2"/>
<accession>F0SET2</accession>
<organism evidence="3 4">
    <name type="scientific">Pseudopedobacter saltans (strain ATCC 51119 / DSM 12145 / JCM 21818 / CCUG 39354 / LMG 10337 / NBRC 100064 / NCIMB 13643)</name>
    <name type="common">Pedobacter saltans</name>
    <dbReference type="NCBI Taxonomy" id="762903"/>
    <lineage>
        <taxon>Bacteria</taxon>
        <taxon>Pseudomonadati</taxon>
        <taxon>Bacteroidota</taxon>
        <taxon>Sphingobacteriia</taxon>
        <taxon>Sphingobacteriales</taxon>
        <taxon>Sphingobacteriaceae</taxon>
        <taxon>Pseudopedobacter</taxon>
    </lineage>
</organism>
<sequence>MKVVLLRLFLNNVKETLIKIVKRFFIGLAIILALLAVLPLIFSKTINNKISAWANENLDAEVKFSNIGLSFFSHFPYLTVNVYDIDLKGSAPFKNETLLKAKEVSLGINLASVFEETLAINKFYIEDGFINVQTDSLGIANYNILKSDSTKKETPQKEDSETSLRIELIKIKNTHLIYNDRSLPVLIDARGFNYTGKGKLSDAVFALTTHAQIDSLTFSYDGQEYLTNKNIDAKLLTHVNTNSLSFVFEKNELKINKLPITFTGKFAFINNGYDLDFNIVSLQSKLEHLLSILPPNYLEWTDKTKISGLSDINFSLKGQYLAEENKMPDAHLALKIKDGKLAYQDFPTPLQNLTLDLNVDLPNADPKKVILNLEKLNFNLGKDYFHSSLKVNGLEPSTIVAKIKSELDLEKFDQAVGLEAYDFKGKFSLDFNADGRYAKGIVKSGIRRIDTVIISIPVFNLKSELKDGYFKFAKLPQAIDHIGFKLNSSTKDSLLQNVNINLSDLNLNVLSNYIKGFVKVENFKNFPVDGELKGKFDLADIPKFYPIDSVIIRGIFNLDAVAKGNYLPAKRIVPVTSTELSLTNGYFKSLAYPIPIENVSIITHVTSGKGSFKDLKVDVLPITFSIANKPFELKANLHNFDNLNYKVISKGDIDLGAIYKIFAINGYDVNGFIRANLNLQGLQSDAIAGNFSKLKNFGSLEVDNIKINTDLFPKDFYIHTGRFTFFREKMLFKTFNGSYGDTRFTVNGHLSNLINYIMKPNSPLTGKFDLNSQYINANEFMAYADNNTDNNNASSNASGVILVPKELDIDFNAKVSQIKYDDLILKNFKGNVITKNGNIEMKDTGFDLIGTKVNMNASYSPKSPRKADFTYSIKADSFDIQKAYREIALFREMASSAKNAYGIVSLDYILSGSLDENMSPVMKTLKGAGTLSLDKIQFKGFKLMNNIAAKTSSSELKDASVSKVQIKSRIENNIMTIERTKMRIAGFRPRFEGQVGLDGRLNVGFRLGLPPLGIIGIPIKVTGTQENPIIKLGRQSKEDNLETEE</sequence>
<dbReference type="AlphaFoldDB" id="F0SET2"/>
<proteinExistence type="predicted"/>
<keyword evidence="1" id="KW-0812">Transmembrane</keyword>
<dbReference type="Pfam" id="PF05170">
    <property type="entry name" value="AsmA"/>
    <property type="match status" value="1"/>
</dbReference>
<dbReference type="STRING" id="762903.Pedsa_2453"/>
<dbReference type="HOGENOM" id="CLU_011472_0_0_10"/>
<feature type="transmembrane region" description="Helical" evidence="1">
    <location>
        <begin position="20"/>
        <end position="42"/>
    </location>
</feature>
<evidence type="ECO:0000259" key="2">
    <source>
        <dbReference type="Pfam" id="PF05170"/>
    </source>
</evidence>
<dbReference type="GO" id="GO:0005886">
    <property type="term" value="C:plasma membrane"/>
    <property type="evidence" value="ECO:0007669"/>
    <property type="project" value="TreeGrafter"/>
</dbReference>
<protein>
    <recommendedName>
        <fullName evidence="2">AsmA domain-containing protein</fullName>
    </recommendedName>
</protein>
<reference evidence="3 4" key="1">
    <citation type="journal article" date="2011" name="Stand. Genomic Sci.">
        <title>Complete genome sequence of the gliding, heparinolytic Pedobacter saltans type strain (113).</title>
        <authorList>
            <person name="Liolios K."/>
            <person name="Sikorski J."/>
            <person name="Lu M."/>
            <person name="Nolan M."/>
            <person name="Lapidus A."/>
            <person name="Lucas S."/>
            <person name="Hammon N."/>
            <person name="Deshpande S."/>
            <person name="Cheng J.F."/>
            <person name="Tapia R."/>
            <person name="Han C."/>
            <person name="Goodwin L."/>
            <person name="Pitluck S."/>
            <person name="Huntemann M."/>
            <person name="Ivanova N."/>
            <person name="Pagani I."/>
            <person name="Mavromatis K."/>
            <person name="Ovchinikova G."/>
            <person name="Pati A."/>
            <person name="Chen A."/>
            <person name="Palaniappan K."/>
            <person name="Land M."/>
            <person name="Hauser L."/>
            <person name="Brambilla E.M."/>
            <person name="Kotsyurbenko O."/>
            <person name="Rohde M."/>
            <person name="Tindall B.J."/>
            <person name="Abt B."/>
            <person name="Goker M."/>
            <person name="Detter J.C."/>
            <person name="Woyke T."/>
            <person name="Bristow J."/>
            <person name="Eisen J.A."/>
            <person name="Markowitz V."/>
            <person name="Hugenholtz P."/>
            <person name="Klenk H.P."/>
            <person name="Kyrpides N.C."/>
        </authorList>
    </citation>
    <scope>NUCLEOTIDE SEQUENCE [LARGE SCALE GENOMIC DNA]</scope>
    <source>
        <strain evidence="4">ATCC 51119 / DSM 12145 / JCM 21818 / LMG 10337 / NBRC 100064 / NCIMB 13643</strain>
    </source>
</reference>
<dbReference type="PANTHER" id="PTHR30441:SF8">
    <property type="entry name" value="DUF748 DOMAIN-CONTAINING PROTEIN"/>
    <property type="match status" value="1"/>
</dbReference>
<dbReference type="InterPro" id="IPR007844">
    <property type="entry name" value="AsmA"/>
</dbReference>
<keyword evidence="1" id="KW-0472">Membrane</keyword>
<evidence type="ECO:0000313" key="3">
    <source>
        <dbReference type="EMBL" id="ADY52998.1"/>
    </source>
</evidence>
<dbReference type="GO" id="GO:0090313">
    <property type="term" value="P:regulation of protein targeting to membrane"/>
    <property type="evidence" value="ECO:0007669"/>
    <property type="project" value="TreeGrafter"/>
</dbReference>
<dbReference type="eggNOG" id="COG2982">
    <property type="taxonomic scope" value="Bacteria"/>
</dbReference>
<feature type="domain" description="AsmA" evidence="2">
    <location>
        <begin position="19"/>
        <end position="182"/>
    </location>
</feature>
<evidence type="ECO:0000313" key="4">
    <source>
        <dbReference type="Proteomes" id="UP000000310"/>
    </source>
</evidence>
<keyword evidence="1" id="KW-1133">Transmembrane helix</keyword>
<gene>
    <name evidence="3" type="ordered locus">Pedsa_2453</name>
</gene>
<dbReference type="EMBL" id="CP002545">
    <property type="protein sequence ID" value="ADY52998.1"/>
    <property type="molecule type" value="Genomic_DNA"/>
</dbReference>
<dbReference type="Proteomes" id="UP000000310">
    <property type="component" value="Chromosome"/>
</dbReference>
<name>F0SET2_PSESL</name>
<keyword evidence="4" id="KW-1185">Reference proteome</keyword>
<evidence type="ECO:0000256" key="1">
    <source>
        <dbReference type="SAM" id="Phobius"/>
    </source>
</evidence>
<dbReference type="PANTHER" id="PTHR30441">
    <property type="entry name" value="DUF748 DOMAIN-CONTAINING PROTEIN"/>
    <property type="match status" value="1"/>
</dbReference>
<reference evidence="4" key="2">
    <citation type="submission" date="2011-02" db="EMBL/GenBank/DDBJ databases">
        <title>The complete genome of Pedobacter saltans DSM 12145.</title>
        <authorList>
            <consortium name="US DOE Joint Genome Institute (JGI-PGF)"/>
            <person name="Lucas S."/>
            <person name="Copeland A."/>
            <person name="Lapidus A."/>
            <person name="Bruce D."/>
            <person name="Goodwin L."/>
            <person name="Pitluck S."/>
            <person name="Kyrpides N."/>
            <person name="Mavromatis K."/>
            <person name="Pagani I."/>
            <person name="Ivanova N."/>
            <person name="Ovchinnikova G."/>
            <person name="Lu M."/>
            <person name="Detter J.C."/>
            <person name="Han C."/>
            <person name="Land M."/>
            <person name="Hauser L."/>
            <person name="Markowitz V."/>
            <person name="Cheng J.-F."/>
            <person name="Hugenholtz P."/>
            <person name="Woyke T."/>
            <person name="Wu D."/>
            <person name="Tindall B."/>
            <person name="Pomrenke H.G."/>
            <person name="Brambilla E."/>
            <person name="Klenk H.-P."/>
            <person name="Eisen J.A."/>
        </authorList>
    </citation>
    <scope>NUCLEOTIDE SEQUENCE [LARGE SCALE GENOMIC DNA]</scope>
    <source>
        <strain evidence="4">ATCC 51119 / DSM 12145 / JCM 21818 / LMG 10337 / NBRC 100064 / NCIMB 13643</strain>
    </source>
</reference>
<dbReference type="KEGG" id="psn:Pedsa_2453"/>
<dbReference type="RefSeq" id="WP_013633483.1">
    <property type="nucleotide sequence ID" value="NC_015177.1"/>
</dbReference>